<protein>
    <recommendedName>
        <fullName evidence="5">CUB domain-containing protein</fullName>
    </recommendedName>
</protein>
<feature type="compositionally biased region" description="Basic and acidic residues" evidence="1">
    <location>
        <begin position="100"/>
        <end position="109"/>
    </location>
</feature>
<evidence type="ECO:0000256" key="1">
    <source>
        <dbReference type="SAM" id="MobiDB-lite"/>
    </source>
</evidence>
<dbReference type="EMBL" id="VIIS01000792">
    <property type="protein sequence ID" value="KAF0304980.1"/>
    <property type="molecule type" value="Genomic_DNA"/>
</dbReference>
<reference evidence="3 4" key="1">
    <citation type="submission" date="2019-07" db="EMBL/GenBank/DDBJ databases">
        <title>Draft genome assembly of a fouling barnacle, Amphibalanus amphitrite (Darwin, 1854): The first reference genome for Thecostraca.</title>
        <authorList>
            <person name="Kim W."/>
        </authorList>
    </citation>
    <scope>NUCLEOTIDE SEQUENCE [LARGE SCALE GENOMIC DNA]</scope>
    <source>
        <strain evidence="3">SNU_AA5</strain>
        <tissue evidence="3">Soma without cirri and trophi</tissue>
    </source>
</reference>
<feature type="compositionally biased region" description="Polar residues" evidence="1">
    <location>
        <begin position="82"/>
        <end position="92"/>
    </location>
</feature>
<feature type="compositionally biased region" description="Basic residues" evidence="1">
    <location>
        <begin position="110"/>
        <end position="122"/>
    </location>
</feature>
<dbReference type="OrthoDB" id="6479909at2759"/>
<evidence type="ECO:0008006" key="5">
    <source>
        <dbReference type="Google" id="ProtNLM"/>
    </source>
</evidence>
<dbReference type="PANTHER" id="PTHR33236">
    <property type="entry name" value="INTRAFLAGELLAR TRANSPORT PROTEIN 122 FAMILY PROTEIN-RELATED"/>
    <property type="match status" value="1"/>
</dbReference>
<evidence type="ECO:0000313" key="4">
    <source>
        <dbReference type="Proteomes" id="UP000440578"/>
    </source>
</evidence>
<sequence>MAIAGRCRVPLLLSLQLTLLLTAATVSGLPEWHYQRHVDMYRARYHQRTTTAPWSDTDGFRGISRHDLPQRRVTPPHLSGSPAETSVGQNHRYSAPLESQRWEPHESGAGRRRQRPHPSHQRHYPERSPAHYIRDQQVSSSRRADTEPVWLEDTAPSQDSEPARQYLQRPHSAAESAGAQHSRLLNGEISVEIGQSSRNFSVRDGVVVGAEHVKLWRIGGGDTAELSEKGGRLWSNNGTALFRRDDFSDGGVISNEIGDFSSQKEKEPKFFFPLFTIIRFPNEPCSSDQQDGFTASGTCFLPNECAGNGGLARGSCALGFGVCCVFTLSCGGTTDKNGTFFVNPEYPSTGTTARTCSFSVNKISPDVSQIRLDFEEFTVSAKAA</sequence>
<evidence type="ECO:0000313" key="3">
    <source>
        <dbReference type="EMBL" id="KAF0304980.1"/>
    </source>
</evidence>
<feature type="signal peptide" evidence="2">
    <location>
        <begin position="1"/>
        <end position="28"/>
    </location>
</feature>
<name>A0A6A4WMQ3_AMPAM</name>
<dbReference type="Proteomes" id="UP000440578">
    <property type="component" value="Unassembled WGS sequence"/>
</dbReference>
<keyword evidence="4" id="KW-1185">Reference proteome</keyword>
<feature type="region of interest" description="Disordered" evidence="1">
    <location>
        <begin position="52"/>
        <end position="180"/>
    </location>
</feature>
<feature type="compositionally biased region" description="Basic and acidic residues" evidence="1">
    <location>
        <begin position="123"/>
        <end position="134"/>
    </location>
</feature>
<dbReference type="PANTHER" id="PTHR33236:SF5">
    <property type="entry name" value="CUB DOMAIN-CONTAINING PROTEIN"/>
    <property type="match status" value="1"/>
</dbReference>
<comment type="caution">
    <text evidence="3">The sequence shown here is derived from an EMBL/GenBank/DDBJ whole genome shotgun (WGS) entry which is preliminary data.</text>
</comment>
<proteinExistence type="predicted"/>
<dbReference type="AlphaFoldDB" id="A0A6A4WMQ3"/>
<accession>A0A6A4WMQ3</accession>
<evidence type="ECO:0000256" key="2">
    <source>
        <dbReference type="SAM" id="SignalP"/>
    </source>
</evidence>
<keyword evidence="2" id="KW-0732">Signal</keyword>
<gene>
    <name evidence="3" type="ORF">FJT64_002639</name>
</gene>
<feature type="chain" id="PRO_5025615215" description="CUB domain-containing protein" evidence="2">
    <location>
        <begin position="29"/>
        <end position="384"/>
    </location>
</feature>
<organism evidence="3 4">
    <name type="scientific">Amphibalanus amphitrite</name>
    <name type="common">Striped barnacle</name>
    <name type="synonym">Balanus amphitrite</name>
    <dbReference type="NCBI Taxonomy" id="1232801"/>
    <lineage>
        <taxon>Eukaryota</taxon>
        <taxon>Metazoa</taxon>
        <taxon>Ecdysozoa</taxon>
        <taxon>Arthropoda</taxon>
        <taxon>Crustacea</taxon>
        <taxon>Multicrustacea</taxon>
        <taxon>Cirripedia</taxon>
        <taxon>Thoracica</taxon>
        <taxon>Thoracicalcarea</taxon>
        <taxon>Balanomorpha</taxon>
        <taxon>Balanoidea</taxon>
        <taxon>Balanidae</taxon>
        <taxon>Amphibalaninae</taxon>
        <taxon>Amphibalanus</taxon>
    </lineage>
</organism>